<evidence type="ECO:0000256" key="1">
    <source>
        <dbReference type="SAM" id="MobiDB-lite"/>
    </source>
</evidence>
<dbReference type="EMBL" id="GEDC01030555">
    <property type="protein sequence ID" value="JAS06743.1"/>
    <property type="molecule type" value="Transcribed_RNA"/>
</dbReference>
<dbReference type="InterPro" id="IPR031602">
    <property type="entry name" value="CIPC"/>
</dbReference>
<dbReference type="AlphaFoldDB" id="A0A1B6BZQ3"/>
<protein>
    <submittedName>
        <fullName evidence="2">Uncharacterized protein</fullName>
    </submittedName>
</protein>
<organism evidence="2">
    <name type="scientific">Clastoptera arizonana</name>
    <name type="common">Arizona spittle bug</name>
    <dbReference type="NCBI Taxonomy" id="38151"/>
    <lineage>
        <taxon>Eukaryota</taxon>
        <taxon>Metazoa</taxon>
        <taxon>Ecdysozoa</taxon>
        <taxon>Arthropoda</taxon>
        <taxon>Hexapoda</taxon>
        <taxon>Insecta</taxon>
        <taxon>Pterygota</taxon>
        <taxon>Neoptera</taxon>
        <taxon>Paraneoptera</taxon>
        <taxon>Hemiptera</taxon>
        <taxon>Auchenorrhyncha</taxon>
        <taxon>Cercopoidea</taxon>
        <taxon>Clastopteridae</taxon>
        <taxon>Clastoptera</taxon>
    </lineage>
</organism>
<dbReference type="GO" id="GO:0042754">
    <property type="term" value="P:negative regulation of circadian rhythm"/>
    <property type="evidence" value="ECO:0007669"/>
    <property type="project" value="InterPro"/>
</dbReference>
<sequence length="147" mass="17116">IRTLRIRRRPRRILRLRNSKANLPIMGLVVDECQQSLSFDEDSRGLPYSSDNEDSVGSDTSINNWPKNSSEYYALNMQRRQGLIDITVRTIALIRRNQQLQLRLNALHDETRAFVQSVLKNPENQPKLNHKTYKLNQNNEESIATVK</sequence>
<feature type="non-terminal residue" evidence="2">
    <location>
        <position position="1"/>
    </location>
</feature>
<evidence type="ECO:0000313" key="2">
    <source>
        <dbReference type="EMBL" id="JAS06743.1"/>
    </source>
</evidence>
<dbReference type="GO" id="GO:0045892">
    <property type="term" value="P:negative regulation of DNA-templated transcription"/>
    <property type="evidence" value="ECO:0007669"/>
    <property type="project" value="InterPro"/>
</dbReference>
<feature type="region of interest" description="Disordered" evidence="1">
    <location>
        <begin position="41"/>
        <end position="64"/>
    </location>
</feature>
<gene>
    <name evidence="2" type="ORF">g.22273</name>
</gene>
<name>A0A1B6BZQ3_9HEMI</name>
<reference evidence="2" key="1">
    <citation type="submission" date="2015-12" db="EMBL/GenBank/DDBJ databases">
        <title>De novo transcriptome assembly of four potential Pierce s Disease insect vectors from Arizona vineyards.</title>
        <authorList>
            <person name="Tassone E.E."/>
        </authorList>
    </citation>
    <scope>NUCLEOTIDE SEQUENCE</scope>
</reference>
<dbReference type="Pfam" id="PF15800">
    <property type="entry name" value="CiPC"/>
    <property type="match status" value="1"/>
</dbReference>
<accession>A0A1B6BZQ3</accession>
<proteinExistence type="predicted"/>